<sequence length="146" mass="16584">MPRPDLVPVSRGGSRVKQSQASRGPYIVCCRHFLPTPPASFVDVISAFTHPGWRADTVPSPERAPFSYKNGARRKKRKNNERWSEQRRRKRVSKGNETARLSFQSGRQLCVVTRAEPEVVSVWDDRFRCQTDLVGQTAGSLMSLRN</sequence>
<gene>
    <name evidence="2" type="ORF">BaRGS_00038874</name>
</gene>
<name>A0ABD0J4X6_9CAEN</name>
<protein>
    <submittedName>
        <fullName evidence="2">Uncharacterized protein</fullName>
    </submittedName>
</protein>
<feature type="region of interest" description="Disordered" evidence="1">
    <location>
        <begin position="53"/>
        <end position="99"/>
    </location>
</feature>
<dbReference type="Proteomes" id="UP001519460">
    <property type="component" value="Unassembled WGS sequence"/>
</dbReference>
<reference evidence="2 3" key="1">
    <citation type="journal article" date="2023" name="Sci. Data">
        <title>Genome assembly of the Korean intertidal mud-creeper Batillaria attramentaria.</title>
        <authorList>
            <person name="Patra A.K."/>
            <person name="Ho P.T."/>
            <person name="Jun S."/>
            <person name="Lee S.J."/>
            <person name="Kim Y."/>
            <person name="Won Y.J."/>
        </authorList>
    </citation>
    <scope>NUCLEOTIDE SEQUENCE [LARGE SCALE GENOMIC DNA]</scope>
    <source>
        <strain evidence="2">Wonlab-2016</strain>
    </source>
</reference>
<keyword evidence="3" id="KW-1185">Reference proteome</keyword>
<evidence type="ECO:0000313" key="2">
    <source>
        <dbReference type="EMBL" id="KAK7460706.1"/>
    </source>
</evidence>
<dbReference type="EMBL" id="JACVVK020000649">
    <property type="protein sequence ID" value="KAK7460706.1"/>
    <property type="molecule type" value="Genomic_DNA"/>
</dbReference>
<organism evidence="2 3">
    <name type="scientific">Batillaria attramentaria</name>
    <dbReference type="NCBI Taxonomy" id="370345"/>
    <lineage>
        <taxon>Eukaryota</taxon>
        <taxon>Metazoa</taxon>
        <taxon>Spiralia</taxon>
        <taxon>Lophotrochozoa</taxon>
        <taxon>Mollusca</taxon>
        <taxon>Gastropoda</taxon>
        <taxon>Caenogastropoda</taxon>
        <taxon>Sorbeoconcha</taxon>
        <taxon>Cerithioidea</taxon>
        <taxon>Batillariidae</taxon>
        <taxon>Batillaria</taxon>
    </lineage>
</organism>
<evidence type="ECO:0000256" key="1">
    <source>
        <dbReference type="SAM" id="MobiDB-lite"/>
    </source>
</evidence>
<accession>A0ABD0J4X6</accession>
<dbReference type="AlphaFoldDB" id="A0ABD0J4X6"/>
<evidence type="ECO:0000313" key="3">
    <source>
        <dbReference type="Proteomes" id="UP001519460"/>
    </source>
</evidence>
<proteinExistence type="predicted"/>
<feature type="non-terminal residue" evidence="2">
    <location>
        <position position="146"/>
    </location>
</feature>
<comment type="caution">
    <text evidence="2">The sequence shown here is derived from an EMBL/GenBank/DDBJ whole genome shotgun (WGS) entry which is preliminary data.</text>
</comment>